<comment type="caution">
    <text evidence="1">The sequence shown here is derived from an EMBL/GenBank/DDBJ whole genome shotgun (WGS) entry which is preliminary data.</text>
</comment>
<reference evidence="1" key="1">
    <citation type="submission" date="2023-04" db="EMBL/GenBank/DDBJ databases">
        <title>Comparative genomic analysis of Cohnella hashimotonis sp. nov., isolated from the International Space Station.</title>
        <authorList>
            <person name="Venkateswaran K."/>
            <person name="Simpson A."/>
        </authorList>
    </citation>
    <scope>NUCLEOTIDE SEQUENCE</scope>
    <source>
        <strain evidence="1">F6_2S_P_1</strain>
    </source>
</reference>
<dbReference type="RefSeq" id="WP_282913195.1">
    <property type="nucleotide sequence ID" value="NZ_JAGRPV010000002.1"/>
</dbReference>
<protein>
    <submittedName>
        <fullName evidence="1">Flagellar protein</fullName>
    </submittedName>
</protein>
<sequence>MALANCPRCGKLFNRQFRTICDECHAGIERDYETCFKFLKDHKGVTINELSEATEVSVQQITKFIQEGRISKAVAPNLTYPCEMCGAAIRDGKICFNCQNKLKKGIAGSQIGRSEADSRNGFRILDRDDR</sequence>
<dbReference type="Proteomes" id="UP001161691">
    <property type="component" value="Unassembled WGS sequence"/>
</dbReference>
<keyword evidence="2" id="KW-1185">Reference proteome</keyword>
<gene>
    <name evidence="1" type="ORF">KB449_35775</name>
</gene>
<keyword evidence="1" id="KW-0966">Cell projection</keyword>
<keyword evidence="1" id="KW-0969">Cilium</keyword>
<accession>A0ABT6TU57</accession>
<dbReference type="EMBL" id="JAGRPV010000002">
    <property type="protein sequence ID" value="MDI4650345.1"/>
    <property type="molecule type" value="Genomic_DNA"/>
</dbReference>
<evidence type="ECO:0000313" key="1">
    <source>
        <dbReference type="EMBL" id="MDI4650345.1"/>
    </source>
</evidence>
<name>A0ABT6TU57_9BACL</name>
<keyword evidence="1" id="KW-0282">Flagellum</keyword>
<evidence type="ECO:0000313" key="2">
    <source>
        <dbReference type="Proteomes" id="UP001161691"/>
    </source>
</evidence>
<proteinExistence type="predicted"/>
<organism evidence="1 2">
    <name type="scientific">Cohnella hashimotonis</name>
    <dbReference type="NCBI Taxonomy" id="2826895"/>
    <lineage>
        <taxon>Bacteria</taxon>
        <taxon>Bacillati</taxon>
        <taxon>Bacillota</taxon>
        <taxon>Bacilli</taxon>
        <taxon>Bacillales</taxon>
        <taxon>Paenibacillaceae</taxon>
        <taxon>Cohnella</taxon>
    </lineage>
</organism>